<evidence type="ECO:0000313" key="2">
    <source>
        <dbReference type="Proteomes" id="UP001190700"/>
    </source>
</evidence>
<dbReference type="InterPro" id="IPR038586">
    <property type="entry name" value="Tctex-1-like_sf"/>
</dbReference>
<keyword evidence="2" id="KW-1185">Reference proteome</keyword>
<dbReference type="Gene3D" id="3.30.1140.40">
    <property type="entry name" value="Tctex-1"/>
    <property type="match status" value="1"/>
</dbReference>
<dbReference type="PANTHER" id="PTHR21255">
    <property type="entry name" value="T-COMPLEX-ASSOCIATED-TESTIS-EXPRESSED 1/ DYNEIN LIGHT CHAIN"/>
    <property type="match status" value="1"/>
</dbReference>
<dbReference type="GO" id="GO:0005737">
    <property type="term" value="C:cytoplasm"/>
    <property type="evidence" value="ECO:0007669"/>
    <property type="project" value="TreeGrafter"/>
</dbReference>
<dbReference type="AlphaFoldDB" id="A0AAE0LH97"/>
<comment type="caution">
    <text evidence="1">The sequence shown here is derived from an EMBL/GenBank/DDBJ whole genome shotgun (WGS) entry which is preliminary data.</text>
</comment>
<protein>
    <submittedName>
        <fullName evidence="1">Uncharacterized protein</fullName>
    </submittedName>
</protein>
<dbReference type="Proteomes" id="UP001190700">
    <property type="component" value="Unassembled WGS sequence"/>
</dbReference>
<name>A0AAE0LH97_9CHLO</name>
<dbReference type="GO" id="GO:0005868">
    <property type="term" value="C:cytoplasmic dynein complex"/>
    <property type="evidence" value="ECO:0007669"/>
    <property type="project" value="TreeGrafter"/>
</dbReference>
<dbReference type="CDD" id="cd21451">
    <property type="entry name" value="DLC-like_TCTEX1D"/>
    <property type="match status" value="1"/>
</dbReference>
<evidence type="ECO:0000313" key="1">
    <source>
        <dbReference type="EMBL" id="KAK3285213.1"/>
    </source>
</evidence>
<sequence>MDDFDMERQFLYENTYITGPDGYGEGTKFSSGIVRNVVRKIIEDRMEGAVYDSTRASQIIKELSDMIKEKVKTMGYNRYKLVVQVTLGQKAGQCLRLASRCLWDTAADSCASAYFENETLFLSASVYGLYYE</sequence>
<dbReference type="Pfam" id="PF03645">
    <property type="entry name" value="Tctex-1"/>
    <property type="match status" value="1"/>
</dbReference>
<accession>A0AAE0LH97</accession>
<dbReference type="GO" id="GO:0007018">
    <property type="term" value="P:microtubule-based movement"/>
    <property type="evidence" value="ECO:0007669"/>
    <property type="project" value="TreeGrafter"/>
</dbReference>
<proteinExistence type="predicted"/>
<gene>
    <name evidence="1" type="ORF">CYMTET_7171</name>
</gene>
<reference evidence="1 2" key="1">
    <citation type="journal article" date="2015" name="Genome Biol. Evol.">
        <title>Comparative Genomics of a Bacterivorous Green Alga Reveals Evolutionary Causalities and Consequences of Phago-Mixotrophic Mode of Nutrition.</title>
        <authorList>
            <person name="Burns J.A."/>
            <person name="Paasch A."/>
            <person name="Narechania A."/>
            <person name="Kim E."/>
        </authorList>
    </citation>
    <scope>NUCLEOTIDE SEQUENCE [LARGE SCALE GENOMIC DNA]</scope>
    <source>
        <strain evidence="1 2">PLY_AMNH</strain>
    </source>
</reference>
<dbReference type="PANTHER" id="PTHR21255:SF7">
    <property type="entry name" value="DYNEIN LIGHT CHAIN TCTEX-TYPE PROTEIN 2B"/>
    <property type="match status" value="1"/>
</dbReference>
<organism evidence="1 2">
    <name type="scientific">Cymbomonas tetramitiformis</name>
    <dbReference type="NCBI Taxonomy" id="36881"/>
    <lineage>
        <taxon>Eukaryota</taxon>
        <taxon>Viridiplantae</taxon>
        <taxon>Chlorophyta</taxon>
        <taxon>Pyramimonadophyceae</taxon>
        <taxon>Pyramimonadales</taxon>
        <taxon>Pyramimonadaceae</taxon>
        <taxon>Cymbomonas</taxon>
    </lineage>
</organism>
<dbReference type="InterPro" id="IPR005334">
    <property type="entry name" value="Tctex-1-like"/>
</dbReference>
<dbReference type="GO" id="GO:0045505">
    <property type="term" value="F:dynein intermediate chain binding"/>
    <property type="evidence" value="ECO:0007669"/>
    <property type="project" value="TreeGrafter"/>
</dbReference>
<dbReference type="EMBL" id="LGRX02001925">
    <property type="protein sequence ID" value="KAK3285213.1"/>
    <property type="molecule type" value="Genomic_DNA"/>
</dbReference>